<dbReference type="AlphaFoldDB" id="A0A2P2M7Y0"/>
<evidence type="ECO:0000313" key="1">
    <source>
        <dbReference type="EMBL" id="MBX26275.1"/>
    </source>
</evidence>
<dbReference type="EMBL" id="GGEC01045791">
    <property type="protein sequence ID" value="MBX26275.1"/>
    <property type="molecule type" value="Transcribed_RNA"/>
</dbReference>
<organism evidence="1">
    <name type="scientific">Rhizophora mucronata</name>
    <name type="common">Asiatic mangrove</name>
    <dbReference type="NCBI Taxonomy" id="61149"/>
    <lineage>
        <taxon>Eukaryota</taxon>
        <taxon>Viridiplantae</taxon>
        <taxon>Streptophyta</taxon>
        <taxon>Embryophyta</taxon>
        <taxon>Tracheophyta</taxon>
        <taxon>Spermatophyta</taxon>
        <taxon>Magnoliopsida</taxon>
        <taxon>eudicotyledons</taxon>
        <taxon>Gunneridae</taxon>
        <taxon>Pentapetalae</taxon>
        <taxon>rosids</taxon>
        <taxon>fabids</taxon>
        <taxon>Malpighiales</taxon>
        <taxon>Rhizophoraceae</taxon>
        <taxon>Rhizophora</taxon>
    </lineage>
</organism>
<proteinExistence type="predicted"/>
<reference evidence="1" key="1">
    <citation type="submission" date="2018-02" db="EMBL/GenBank/DDBJ databases">
        <title>Rhizophora mucronata_Transcriptome.</title>
        <authorList>
            <person name="Meera S.P."/>
            <person name="Sreeshan A."/>
            <person name="Augustine A."/>
        </authorList>
    </citation>
    <scope>NUCLEOTIDE SEQUENCE</scope>
    <source>
        <tissue evidence="1">Leaf</tissue>
    </source>
</reference>
<protein>
    <submittedName>
        <fullName evidence="1">Uncharacterized protein</fullName>
    </submittedName>
</protein>
<name>A0A2P2M7Y0_RHIMU</name>
<sequence>MAPFSAAITLVFPVPSFTIPSPMPIFATIKTASRSWRRTSAHIFSRTTWHPLCKLHNDMTSVNLFTI</sequence>
<accession>A0A2P2M7Y0</accession>